<organism evidence="8 9">
    <name type="scientific">Pelobates cultripes</name>
    <name type="common">Western spadefoot toad</name>
    <dbReference type="NCBI Taxonomy" id="61616"/>
    <lineage>
        <taxon>Eukaryota</taxon>
        <taxon>Metazoa</taxon>
        <taxon>Chordata</taxon>
        <taxon>Craniata</taxon>
        <taxon>Vertebrata</taxon>
        <taxon>Euteleostomi</taxon>
        <taxon>Amphibia</taxon>
        <taxon>Batrachia</taxon>
        <taxon>Anura</taxon>
        <taxon>Pelobatoidea</taxon>
        <taxon>Pelobatidae</taxon>
        <taxon>Pelobates</taxon>
    </lineage>
</organism>
<keyword evidence="9" id="KW-1185">Reference proteome</keyword>
<dbReference type="InterPro" id="IPR001849">
    <property type="entry name" value="PH_domain"/>
</dbReference>
<evidence type="ECO:0000259" key="6">
    <source>
        <dbReference type="PROSITE" id="PS50003"/>
    </source>
</evidence>
<feature type="domain" description="PH" evidence="6">
    <location>
        <begin position="299"/>
        <end position="410"/>
    </location>
</feature>
<dbReference type="GO" id="GO:0001664">
    <property type="term" value="F:G protein-coupled receptor binding"/>
    <property type="evidence" value="ECO:0007669"/>
    <property type="project" value="TreeGrafter"/>
</dbReference>
<protein>
    <submittedName>
        <fullName evidence="8">Rho guanine nucleotide exchange factor 11-like isoform X3</fullName>
    </submittedName>
</protein>
<evidence type="ECO:0000256" key="4">
    <source>
        <dbReference type="ARBA" id="ARBA00022658"/>
    </source>
</evidence>
<dbReference type="InterPro" id="IPR035899">
    <property type="entry name" value="DBL_dom_sf"/>
</dbReference>
<dbReference type="SMART" id="SM00233">
    <property type="entry name" value="PH"/>
    <property type="match status" value="1"/>
</dbReference>
<evidence type="ECO:0000256" key="2">
    <source>
        <dbReference type="ARBA" id="ARBA00022490"/>
    </source>
</evidence>
<feature type="domain" description="DH" evidence="7">
    <location>
        <begin position="70"/>
        <end position="257"/>
    </location>
</feature>
<name>A0AAD1QX74_PELCU</name>
<dbReference type="CDD" id="cd00160">
    <property type="entry name" value="RhoGEF"/>
    <property type="match status" value="1"/>
</dbReference>
<dbReference type="PANTHER" id="PTHR45872:SF1">
    <property type="entry name" value="RHO GUANINE NUCLEOTIDE EXCHANGE FACTOR 11"/>
    <property type="match status" value="1"/>
</dbReference>
<accession>A0AAD1QX74</accession>
<keyword evidence="2" id="KW-0963">Cytoplasm</keyword>
<evidence type="ECO:0000256" key="1">
    <source>
        <dbReference type="ARBA" id="ARBA00004496"/>
    </source>
</evidence>
<dbReference type="Proteomes" id="UP001295444">
    <property type="component" value="Chromosome 01"/>
</dbReference>
<evidence type="ECO:0000259" key="7">
    <source>
        <dbReference type="PROSITE" id="PS50010"/>
    </source>
</evidence>
<dbReference type="GO" id="GO:0005737">
    <property type="term" value="C:cytoplasm"/>
    <property type="evidence" value="ECO:0007669"/>
    <property type="project" value="UniProtKB-SubCell"/>
</dbReference>
<dbReference type="SUPFAM" id="SSF50729">
    <property type="entry name" value="PH domain-like"/>
    <property type="match status" value="1"/>
</dbReference>
<dbReference type="SUPFAM" id="SSF48065">
    <property type="entry name" value="DBL homology domain (DH-domain)"/>
    <property type="match status" value="1"/>
</dbReference>
<gene>
    <name evidence="8" type="ORF">PECUL_23A053712</name>
</gene>
<dbReference type="InterPro" id="IPR000219">
    <property type="entry name" value="DH_dom"/>
</dbReference>
<dbReference type="InterPro" id="IPR041020">
    <property type="entry name" value="PH_16"/>
</dbReference>
<dbReference type="InterPro" id="IPR011993">
    <property type="entry name" value="PH-like_dom_sf"/>
</dbReference>
<dbReference type="EMBL" id="OW240912">
    <property type="protein sequence ID" value="CAH2218823.1"/>
    <property type="molecule type" value="Genomic_DNA"/>
</dbReference>
<dbReference type="PANTHER" id="PTHR45872">
    <property type="entry name" value="RHO GUANINE NUCLEOTIDE EXCHANGE FACTOR 2, ISOFORM D"/>
    <property type="match status" value="1"/>
</dbReference>
<dbReference type="PROSITE" id="PS50010">
    <property type="entry name" value="DH_2"/>
    <property type="match status" value="1"/>
</dbReference>
<dbReference type="AlphaFoldDB" id="A0AAD1QX74"/>
<dbReference type="Gene3D" id="2.30.29.30">
    <property type="entry name" value="Pleckstrin-homology domain (PH domain)/Phosphotyrosine-binding domain (PTB)"/>
    <property type="match status" value="1"/>
</dbReference>
<dbReference type="GO" id="GO:0007186">
    <property type="term" value="P:G protein-coupled receptor signaling pathway"/>
    <property type="evidence" value="ECO:0007669"/>
    <property type="project" value="TreeGrafter"/>
</dbReference>
<comment type="subcellular location">
    <subcellularLocation>
        <location evidence="1">Cytoplasm</location>
    </subcellularLocation>
</comment>
<evidence type="ECO:0000313" key="8">
    <source>
        <dbReference type="EMBL" id="CAH2218823.1"/>
    </source>
</evidence>
<dbReference type="Pfam" id="PF17838">
    <property type="entry name" value="PH_16"/>
    <property type="match status" value="1"/>
</dbReference>
<evidence type="ECO:0000256" key="3">
    <source>
        <dbReference type="ARBA" id="ARBA00022553"/>
    </source>
</evidence>
<dbReference type="PROSITE" id="PS50003">
    <property type="entry name" value="PH_DOMAIN"/>
    <property type="match status" value="1"/>
</dbReference>
<keyword evidence="5" id="KW-0175">Coiled coil</keyword>
<evidence type="ECO:0000313" key="9">
    <source>
        <dbReference type="Proteomes" id="UP001295444"/>
    </source>
</evidence>
<keyword evidence="4" id="KW-0344">Guanine-nucleotide releasing factor</keyword>
<dbReference type="Pfam" id="PF00621">
    <property type="entry name" value="RhoGEF"/>
    <property type="match status" value="1"/>
</dbReference>
<evidence type="ECO:0000256" key="5">
    <source>
        <dbReference type="ARBA" id="ARBA00023054"/>
    </source>
</evidence>
<sequence>MDLSSDQLDLPPPACHWPLSAQWAQSDRTSDQSQCGWTHSSHAPKLRASVTWSETEDSDVTSRLKPREIKRHEAIHELIVTEESHLRSLRVLNSGFHQKSISEALLSPHEVKLVFPNLLQLINIHNSLLESTKEVLEGGFYVKPIGGILLSHFDRASDDIVKETVKFCCNQISALELIKSKKRKDTRFRRFIQNADRDPACSPQLLKDLIKCEMQRVTQYPLLLENIIKHTEGSEEIEHLHFCLQQCCALLKDVEASMTRIENQLTLAEIQKNLDTTSLKKSKHPTAAEFADLDLTKKRLIHAGLLTWKRANNKTTEVQALLLDDLLVLLRKKRNKMVLKCKEERDPNTKTKKVFSPVIKLNNLLVRTVATDPESFFVMDTSESPQLYKFTTTSTSEKNNWIQMLKAAKKEVIDKIRLGEEEMKDQTPDVTVIPPDSKIRLYKECRRNVLRDFFKICSCMKEPEERVAIYEPFCKTEIKFKTPDVPVIPPDSCIKTVEEPVYEVIDEPSEDEDISDQTADVPVIPPDSCIKPVEEPVYGGIGEPSRDEDISDHTPDVPVIPLDSCIETVEEPVYEVIDEPSGDEEIKDEIPRVTVVIPDSKFRLCKDCCWNGFCDCLQICSCMEEPEEGVAIYETICKTEIKC</sequence>
<keyword evidence="3" id="KW-0597">Phosphoprotein</keyword>
<dbReference type="SMART" id="SM00325">
    <property type="entry name" value="RhoGEF"/>
    <property type="match status" value="1"/>
</dbReference>
<dbReference type="Gene3D" id="1.20.900.10">
    <property type="entry name" value="Dbl homology (DH) domain"/>
    <property type="match status" value="1"/>
</dbReference>
<dbReference type="GO" id="GO:0005085">
    <property type="term" value="F:guanyl-nucleotide exchange factor activity"/>
    <property type="evidence" value="ECO:0007669"/>
    <property type="project" value="UniProtKB-KW"/>
</dbReference>
<reference evidence="8" key="1">
    <citation type="submission" date="2022-03" db="EMBL/GenBank/DDBJ databases">
        <authorList>
            <person name="Alioto T."/>
            <person name="Alioto T."/>
            <person name="Gomez Garrido J."/>
        </authorList>
    </citation>
    <scope>NUCLEOTIDE SEQUENCE</scope>
</reference>
<proteinExistence type="predicted"/>